<dbReference type="EMBL" id="JACHCA010000003">
    <property type="protein sequence ID" value="MBB6127092.1"/>
    <property type="molecule type" value="Genomic_DNA"/>
</dbReference>
<evidence type="ECO:0000313" key="3">
    <source>
        <dbReference type="EMBL" id="MBB6127092.1"/>
    </source>
</evidence>
<evidence type="ECO:0000313" key="5">
    <source>
        <dbReference type="Proteomes" id="UP000548326"/>
    </source>
</evidence>
<evidence type="ECO:0000256" key="1">
    <source>
        <dbReference type="SAM" id="SignalP"/>
    </source>
</evidence>
<dbReference type="Proteomes" id="UP000548326">
    <property type="component" value="Unassembled WGS sequence"/>
</dbReference>
<proteinExistence type="predicted"/>
<reference evidence="4 5" key="1">
    <citation type="submission" date="2020-08" db="EMBL/GenBank/DDBJ databases">
        <title>Genomic Encyclopedia of Type Strains, Phase IV (KMG-V): Genome sequencing to study the core and pangenomes of soil and plant-associated prokaryotes.</title>
        <authorList>
            <person name="Whitman W."/>
        </authorList>
    </citation>
    <scope>NUCLEOTIDE SEQUENCE [LARGE SCALE GENOMIC DNA]</scope>
    <source>
        <strain evidence="2 4">ANJLi2</strain>
        <strain evidence="3 5">MP601</strain>
    </source>
</reference>
<dbReference type="Proteomes" id="UP000541583">
    <property type="component" value="Unassembled WGS sequence"/>
</dbReference>
<name>A0A1N7FL62_9SPHI</name>
<accession>A0A1N7FL62</accession>
<dbReference type="EMBL" id="JACHCB010000018">
    <property type="protein sequence ID" value="MBB6112389.1"/>
    <property type="molecule type" value="Genomic_DNA"/>
</dbReference>
<dbReference type="OrthoDB" id="9902087at2"/>
<protein>
    <submittedName>
        <fullName evidence="3">Uncharacterized protein</fullName>
    </submittedName>
</protein>
<comment type="caution">
    <text evidence="3">The sequence shown here is derived from an EMBL/GenBank/DDBJ whole genome shotgun (WGS) entry which is preliminary data.</text>
</comment>
<evidence type="ECO:0000313" key="4">
    <source>
        <dbReference type="Proteomes" id="UP000541583"/>
    </source>
</evidence>
<dbReference type="RefSeq" id="WP_076377737.1">
    <property type="nucleotide sequence ID" value="NZ_FTMG01000018.1"/>
</dbReference>
<feature type="signal peptide" evidence="1">
    <location>
        <begin position="1"/>
        <end position="19"/>
    </location>
</feature>
<sequence length="126" mass="14452">MKKYLFIVFLSFIASGAFAQTHKITIYSYFSQNSGIVEYLNYDKLYPDSIKTTVMIDYKKKYQVKSINTLLLRMNLDGWKILATIPDASGINGNVDTSIKYVMGKEILLDDAAMKLYLQNLDNLKK</sequence>
<keyword evidence="1" id="KW-0732">Signal</keyword>
<organism evidence="3 5">
    <name type="scientific">Mucilaginibacter lappiensis</name>
    <dbReference type="NCBI Taxonomy" id="354630"/>
    <lineage>
        <taxon>Bacteria</taxon>
        <taxon>Pseudomonadati</taxon>
        <taxon>Bacteroidota</taxon>
        <taxon>Sphingobacteriia</taxon>
        <taxon>Sphingobacteriales</taxon>
        <taxon>Sphingobacteriaceae</taxon>
        <taxon>Mucilaginibacter</taxon>
    </lineage>
</organism>
<gene>
    <name evidence="3" type="ORF">HDF22_001198</name>
    <name evidence="2" type="ORF">HDF23_005164</name>
</gene>
<dbReference type="AlphaFoldDB" id="A0A1N7FL62"/>
<evidence type="ECO:0000313" key="2">
    <source>
        <dbReference type="EMBL" id="MBB6112389.1"/>
    </source>
</evidence>
<keyword evidence="4" id="KW-1185">Reference proteome</keyword>
<feature type="chain" id="PRO_5044563193" evidence="1">
    <location>
        <begin position="20"/>
        <end position="126"/>
    </location>
</feature>